<protein>
    <submittedName>
        <fullName evidence="2">Methylglutaconyl-CoA hydratase</fullName>
        <ecNumber evidence="2">4.2.1.18</ecNumber>
    </submittedName>
</protein>
<comment type="similarity">
    <text evidence="1">Belongs to the enoyl-CoA hydratase/isomerase family.</text>
</comment>
<dbReference type="PANTHER" id="PTHR42964:SF1">
    <property type="entry name" value="POLYKETIDE BIOSYNTHESIS ENOYL-COA HYDRATASE PKSH-RELATED"/>
    <property type="match status" value="1"/>
</dbReference>
<dbReference type="SUPFAM" id="SSF52096">
    <property type="entry name" value="ClpP/crotonase"/>
    <property type="match status" value="1"/>
</dbReference>
<dbReference type="InterPro" id="IPR029045">
    <property type="entry name" value="ClpP/crotonase-like_dom_sf"/>
</dbReference>
<name>A0ABU0J7L4_9HYPH</name>
<accession>A0ABU0J7L4</accession>
<dbReference type="Gene3D" id="3.90.226.10">
    <property type="entry name" value="2-enoyl-CoA Hydratase, Chain A, domain 1"/>
    <property type="match status" value="1"/>
</dbReference>
<keyword evidence="3" id="KW-1185">Reference proteome</keyword>
<proteinExistence type="inferred from homology"/>
<reference evidence="2 3" key="1">
    <citation type="submission" date="2023-07" db="EMBL/GenBank/DDBJ databases">
        <title>Genomic Encyclopedia of Type Strains, Phase IV (KMG-IV): sequencing the most valuable type-strain genomes for metagenomic binning, comparative biology and taxonomic classification.</title>
        <authorList>
            <person name="Goeker M."/>
        </authorList>
    </citation>
    <scope>NUCLEOTIDE SEQUENCE [LARGE SCALE GENOMIC DNA]</scope>
    <source>
        <strain evidence="2 3">DSM 19619</strain>
    </source>
</reference>
<dbReference type="EMBL" id="JAUSVX010000005">
    <property type="protein sequence ID" value="MDQ0470258.1"/>
    <property type="molecule type" value="Genomic_DNA"/>
</dbReference>
<dbReference type="InterPro" id="IPR051683">
    <property type="entry name" value="Enoyl-CoA_Hydratase/Isomerase"/>
</dbReference>
<dbReference type="EC" id="4.2.1.18" evidence="2"/>
<dbReference type="Gene3D" id="1.10.12.10">
    <property type="entry name" value="Lyase 2-enoyl-coa Hydratase, Chain A, domain 2"/>
    <property type="match status" value="1"/>
</dbReference>
<dbReference type="RefSeq" id="WP_307273960.1">
    <property type="nucleotide sequence ID" value="NZ_JAUSVX010000005.1"/>
</dbReference>
<evidence type="ECO:0000313" key="2">
    <source>
        <dbReference type="EMBL" id="MDQ0470258.1"/>
    </source>
</evidence>
<organism evidence="2 3">
    <name type="scientific">Labrys wisconsinensis</name>
    <dbReference type="NCBI Taxonomy" id="425677"/>
    <lineage>
        <taxon>Bacteria</taxon>
        <taxon>Pseudomonadati</taxon>
        <taxon>Pseudomonadota</taxon>
        <taxon>Alphaproteobacteria</taxon>
        <taxon>Hyphomicrobiales</taxon>
        <taxon>Xanthobacteraceae</taxon>
        <taxon>Labrys</taxon>
    </lineage>
</organism>
<dbReference type="PANTHER" id="PTHR42964">
    <property type="entry name" value="ENOYL-COA HYDRATASE"/>
    <property type="match status" value="1"/>
</dbReference>
<dbReference type="InterPro" id="IPR001753">
    <property type="entry name" value="Enoyl-CoA_hydra/iso"/>
</dbReference>
<dbReference type="InterPro" id="IPR014748">
    <property type="entry name" value="Enoyl-CoA_hydra_C"/>
</dbReference>
<evidence type="ECO:0000256" key="1">
    <source>
        <dbReference type="ARBA" id="ARBA00005254"/>
    </source>
</evidence>
<keyword evidence="2" id="KW-0456">Lyase</keyword>
<evidence type="ECO:0000313" key="3">
    <source>
        <dbReference type="Proteomes" id="UP001242480"/>
    </source>
</evidence>
<gene>
    <name evidence="2" type="ORF">QO011_003274</name>
</gene>
<dbReference type="Pfam" id="PF00378">
    <property type="entry name" value="ECH_1"/>
    <property type="match status" value="1"/>
</dbReference>
<sequence>MSLRIDRDGPTALLTLDRPAAMNALDAGLIASLTRAYAALGQDPAVRAVVLQAEGPIFSAGADLDGMRRMAEASEADNLADARALAGLMRTLDTCPKATLARIHGSAFGGAIGLIACCDIAVAVPEAQFALSEVRLGLIPATIGPYVVRAVGPRATRRLFVTAERFSAAEALRLGLVHEVAEAGALDQAIGRQVQAVLKGGPAAIAAAKRLVADVDAPIDAGLIEETARRIAETRASPEAREGIAAFFGKRKPGWSP</sequence>
<dbReference type="GO" id="GO:0004490">
    <property type="term" value="F:methylglutaconyl-CoA hydratase activity"/>
    <property type="evidence" value="ECO:0007669"/>
    <property type="project" value="UniProtKB-EC"/>
</dbReference>
<comment type="caution">
    <text evidence="2">The sequence shown here is derived from an EMBL/GenBank/DDBJ whole genome shotgun (WGS) entry which is preliminary data.</text>
</comment>
<dbReference type="Proteomes" id="UP001242480">
    <property type="component" value="Unassembled WGS sequence"/>
</dbReference>
<dbReference type="CDD" id="cd06558">
    <property type="entry name" value="crotonase-like"/>
    <property type="match status" value="1"/>
</dbReference>